<dbReference type="KEGG" id="aup:AsAng_0059380"/>
<protein>
    <submittedName>
        <fullName evidence="1">Uncharacterized protein</fullName>
    </submittedName>
</protein>
<gene>
    <name evidence="1" type="ORF">AsAng_0059380</name>
</gene>
<dbReference type="Proteomes" id="UP001060919">
    <property type="component" value="Chromosome"/>
</dbReference>
<dbReference type="AlphaFoldDB" id="A0A915YLE2"/>
<sequence length="57" mass="6853">MLNWHISILNHPFLADLSLSVCQNVQFYWQQMQTTICNKIDKWQFLYSTKISNINYA</sequence>
<organism evidence="1 2">
    <name type="scientific">Aureispira anguillae</name>
    <dbReference type="NCBI Taxonomy" id="2864201"/>
    <lineage>
        <taxon>Bacteria</taxon>
        <taxon>Pseudomonadati</taxon>
        <taxon>Bacteroidota</taxon>
        <taxon>Saprospiria</taxon>
        <taxon>Saprospirales</taxon>
        <taxon>Saprospiraceae</taxon>
        <taxon>Aureispira</taxon>
    </lineage>
</organism>
<accession>A0A915YLE2</accession>
<name>A0A915YLE2_9BACT</name>
<keyword evidence="2" id="KW-1185">Reference proteome</keyword>
<dbReference type="EMBL" id="AP026867">
    <property type="protein sequence ID" value="BDS15154.1"/>
    <property type="molecule type" value="Genomic_DNA"/>
</dbReference>
<proteinExistence type="predicted"/>
<evidence type="ECO:0000313" key="1">
    <source>
        <dbReference type="EMBL" id="BDS15154.1"/>
    </source>
</evidence>
<evidence type="ECO:0000313" key="2">
    <source>
        <dbReference type="Proteomes" id="UP001060919"/>
    </source>
</evidence>
<reference evidence="1" key="1">
    <citation type="submission" date="2022-09" db="EMBL/GenBank/DDBJ databases">
        <title>Aureispira anguillicida sp. nov., isolated from Leptocephalus of Japanese eel Anguilla japonica.</title>
        <authorList>
            <person name="Yuasa K."/>
            <person name="Mekata T."/>
            <person name="Ikunari K."/>
        </authorList>
    </citation>
    <scope>NUCLEOTIDE SEQUENCE</scope>
    <source>
        <strain evidence="1">EL160426</strain>
    </source>
</reference>